<name>A0AAW2DTW1_9ROSI</name>
<dbReference type="AlphaFoldDB" id="A0AAW2DTW1"/>
<evidence type="ECO:0000256" key="1">
    <source>
        <dbReference type="SAM" id="Coils"/>
    </source>
</evidence>
<dbReference type="Gene3D" id="2.20.25.190">
    <property type="match status" value="1"/>
</dbReference>
<proteinExistence type="predicted"/>
<organism evidence="2 3">
    <name type="scientific">Lithocarpus litseifolius</name>
    <dbReference type="NCBI Taxonomy" id="425828"/>
    <lineage>
        <taxon>Eukaryota</taxon>
        <taxon>Viridiplantae</taxon>
        <taxon>Streptophyta</taxon>
        <taxon>Embryophyta</taxon>
        <taxon>Tracheophyta</taxon>
        <taxon>Spermatophyta</taxon>
        <taxon>Magnoliopsida</taxon>
        <taxon>eudicotyledons</taxon>
        <taxon>Gunneridae</taxon>
        <taxon>Pentapetalae</taxon>
        <taxon>rosids</taxon>
        <taxon>fabids</taxon>
        <taxon>Fagales</taxon>
        <taxon>Fagaceae</taxon>
        <taxon>Lithocarpus</taxon>
    </lineage>
</organism>
<protein>
    <submittedName>
        <fullName evidence="2">Uncharacterized protein</fullName>
    </submittedName>
</protein>
<keyword evidence="1" id="KW-0175">Coiled coil</keyword>
<dbReference type="EMBL" id="JAZDWU010000001">
    <property type="protein sequence ID" value="KAL0014022.1"/>
    <property type="molecule type" value="Genomic_DNA"/>
</dbReference>
<accession>A0AAW2DTW1</accession>
<sequence>MDKLDTVFSCPFCNHGTIVKCCTNAGKKRGRGKAKGINAGDGEIEVEIYNGKIITPKATREITILFHQKLNGAWTTFTEYPNSELETLYARYRAQRFKHKQPDEEVKKAFKYKKKEDRYKNDPSFIPTPFWKEMVDKWMAGDWGETSLTNKENRNKSKIFSTTDSVPMAKYRYEMEKMDAIKAKANSEGTKTNDYQIFREVLGELSRGRVLGMGIGIKAKDVYGLTLSGKGCNKRCREDFTKEKEDLEARLREEMDSILAKVVELLEEKFAQKLQSMGIPQQSDIDAATTVRSLTYAFAS</sequence>
<dbReference type="Proteomes" id="UP001459277">
    <property type="component" value="Unassembled WGS sequence"/>
</dbReference>
<dbReference type="InterPro" id="IPR038567">
    <property type="entry name" value="T_Elf1_sf"/>
</dbReference>
<feature type="coiled-coil region" evidence="1">
    <location>
        <begin position="237"/>
        <end position="268"/>
    </location>
</feature>
<evidence type="ECO:0000313" key="3">
    <source>
        <dbReference type="Proteomes" id="UP001459277"/>
    </source>
</evidence>
<evidence type="ECO:0000313" key="2">
    <source>
        <dbReference type="EMBL" id="KAL0014022.1"/>
    </source>
</evidence>
<comment type="caution">
    <text evidence="2">The sequence shown here is derived from an EMBL/GenBank/DDBJ whole genome shotgun (WGS) entry which is preliminary data.</text>
</comment>
<keyword evidence="3" id="KW-1185">Reference proteome</keyword>
<reference evidence="2 3" key="1">
    <citation type="submission" date="2024-01" db="EMBL/GenBank/DDBJ databases">
        <title>A telomere-to-telomere, gap-free genome of sweet tea (Lithocarpus litseifolius).</title>
        <authorList>
            <person name="Zhou J."/>
        </authorList>
    </citation>
    <scope>NUCLEOTIDE SEQUENCE [LARGE SCALE GENOMIC DNA]</scope>
    <source>
        <strain evidence="2">Zhou-2022a</strain>
        <tissue evidence="2">Leaf</tissue>
    </source>
</reference>
<gene>
    <name evidence="2" type="ORF">SO802_001091</name>
</gene>